<evidence type="ECO:0000313" key="2">
    <source>
        <dbReference type="Proteomes" id="UP000198867"/>
    </source>
</evidence>
<organism evidence="1 2">
    <name type="scientific">Mycetocola miduiensis</name>
    <dbReference type="NCBI Taxonomy" id="995034"/>
    <lineage>
        <taxon>Bacteria</taxon>
        <taxon>Bacillati</taxon>
        <taxon>Actinomycetota</taxon>
        <taxon>Actinomycetes</taxon>
        <taxon>Micrococcales</taxon>
        <taxon>Microbacteriaceae</taxon>
        <taxon>Mycetocola</taxon>
    </lineage>
</organism>
<dbReference type="RefSeq" id="WP_090711902.1">
    <property type="nucleotide sequence ID" value="NZ_FOVM01000007.1"/>
</dbReference>
<sequence length="96" mass="10682">MRETFTVGQSTHPIEEFAALLQAHGVSVVVDIRSIPRSRHIPQFGEDELRTSRPGFGLGCRRLEALGGLRRTMTDMTTFAQVEETTITYPPIPEAV</sequence>
<gene>
    <name evidence="1" type="ORF">SAMN05216219_2490</name>
</gene>
<name>A0A1I5CQT7_9MICO</name>
<dbReference type="Pfam" id="PF04343">
    <property type="entry name" value="DUF488"/>
    <property type="match status" value="1"/>
</dbReference>
<dbReference type="STRING" id="995034.SAMN05216219_2490"/>
<dbReference type="InterPro" id="IPR007438">
    <property type="entry name" value="DUF488"/>
</dbReference>
<accession>A0A1I5CQT7</accession>
<dbReference type="EMBL" id="FOVM01000007">
    <property type="protein sequence ID" value="SFN89292.1"/>
    <property type="molecule type" value="Genomic_DNA"/>
</dbReference>
<dbReference type="OrthoDB" id="9789109at2"/>
<evidence type="ECO:0000313" key="1">
    <source>
        <dbReference type="EMBL" id="SFN89292.1"/>
    </source>
</evidence>
<proteinExistence type="predicted"/>
<keyword evidence="2" id="KW-1185">Reference proteome</keyword>
<protein>
    <submittedName>
        <fullName evidence="1">Uncharacterized protein</fullName>
    </submittedName>
</protein>
<dbReference type="AlphaFoldDB" id="A0A1I5CQT7"/>
<dbReference type="Proteomes" id="UP000198867">
    <property type="component" value="Unassembled WGS sequence"/>
</dbReference>
<dbReference type="PANTHER" id="PTHR39337">
    <property type="entry name" value="BLR5642 PROTEIN"/>
    <property type="match status" value="1"/>
</dbReference>
<reference evidence="2" key="1">
    <citation type="submission" date="2016-10" db="EMBL/GenBank/DDBJ databases">
        <authorList>
            <person name="Varghese N."/>
            <person name="Submissions S."/>
        </authorList>
    </citation>
    <scope>NUCLEOTIDE SEQUENCE [LARGE SCALE GENOMIC DNA]</scope>
    <source>
        <strain evidence="2">CGMCC 1.11101</strain>
    </source>
</reference>
<dbReference type="PANTHER" id="PTHR39337:SF1">
    <property type="entry name" value="BLR5642 PROTEIN"/>
    <property type="match status" value="1"/>
</dbReference>